<evidence type="ECO:0000313" key="7">
    <source>
        <dbReference type="Proteomes" id="UP000518300"/>
    </source>
</evidence>
<dbReference type="Gene3D" id="3.60.15.10">
    <property type="entry name" value="Ribonuclease Z/Hydroxyacylglutathione hydrolase-like"/>
    <property type="match status" value="1"/>
</dbReference>
<proteinExistence type="predicted"/>
<dbReference type="InterPro" id="IPR001279">
    <property type="entry name" value="Metallo-B-lactamas"/>
</dbReference>
<dbReference type="InterPro" id="IPR036866">
    <property type="entry name" value="RibonucZ/Hydroxyglut_hydro"/>
</dbReference>
<accession>A0A848LK75</accession>
<dbReference type="EMBL" id="JABBJJ010000123">
    <property type="protein sequence ID" value="NMO18108.1"/>
    <property type="molecule type" value="Genomic_DNA"/>
</dbReference>
<evidence type="ECO:0000313" key="6">
    <source>
        <dbReference type="EMBL" id="NMO18108.1"/>
    </source>
</evidence>
<dbReference type="PANTHER" id="PTHR46233:SF3">
    <property type="entry name" value="HYDROXYACYLGLUTATHIONE HYDROLASE GLOC"/>
    <property type="match status" value="1"/>
</dbReference>
<evidence type="ECO:0000256" key="3">
    <source>
        <dbReference type="ARBA" id="ARBA00022801"/>
    </source>
</evidence>
<dbReference type="AlphaFoldDB" id="A0A848LK75"/>
<dbReference type="SUPFAM" id="SSF56281">
    <property type="entry name" value="Metallo-hydrolase/oxidoreductase"/>
    <property type="match status" value="1"/>
</dbReference>
<dbReference type="PANTHER" id="PTHR46233">
    <property type="entry name" value="HYDROXYACYLGLUTATHIONE HYDROLASE GLOC"/>
    <property type="match status" value="1"/>
</dbReference>
<dbReference type="CDD" id="cd16275">
    <property type="entry name" value="BaeB-like_MBL-fold"/>
    <property type="match status" value="1"/>
</dbReference>
<keyword evidence="7" id="KW-1185">Reference proteome</keyword>
<evidence type="ECO:0000256" key="1">
    <source>
        <dbReference type="ARBA" id="ARBA00001947"/>
    </source>
</evidence>
<dbReference type="Pfam" id="PF00753">
    <property type="entry name" value="Lactamase_B"/>
    <property type="match status" value="1"/>
</dbReference>
<keyword evidence="4" id="KW-0862">Zinc</keyword>
<keyword evidence="3 6" id="KW-0378">Hydrolase</keyword>
<sequence length="218" mass="23937">MRTPYVRQLKLGPMDNFVYLVGPAHSDEVLVVDPAWDVDAIQEAVKAEGKRLVGAFVSHCHFDHINGLPDLLSRHDIPVYAQREEVQFSAELRELGGALRPVGPGDVVKVGQESFQALHTPGHTPGSHCLLAGDALVSGDTVFINGCGRCDMQGGNPEDMYRSLSQVLLKVPDTAKLWPGHDYGDVPVTSMGEVRQKNPYFAFNDVGSFVAFRMRPRK</sequence>
<dbReference type="InterPro" id="IPR051453">
    <property type="entry name" value="MBL_Glyoxalase_II"/>
</dbReference>
<dbReference type="SMART" id="SM00849">
    <property type="entry name" value="Lactamase_B"/>
    <property type="match status" value="1"/>
</dbReference>
<keyword evidence="2" id="KW-0479">Metal-binding</keyword>
<evidence type="ECO:0000259" key="5">
    <source>
        <dbReference type="SMART" id="SM00849"/>
    </source>
</evidence>
<comment type="cofactor">
    <cofactor evidence="1">
        <name>Zn(2+)</name>
        <dbReference type="ChEBI" id="CHEBI:29105"/>
    </cofactor>
</comment>
<name>A0A848LK75_9BACT</name>
<dbReference type="Proteomes" id="UP000518300">
    <property type="component" value="Unassembled WGS sequence"/>
</dbReference>
<comment type="caution">
    <text evidence="6">The sequence shown here is derived from an EMBL/GenBank/DDBJ whole genome shotgun (WGS) entry which is preliminary data.</text>
</comment>
<feature type="domain" description="Metallo-beta-lactamase" evidence="5">
    <location>
        <begin position="15"/>
        <end position="181"/>
    </location>
</feature>
<evidence type="ECO:0000256" key="2">
    <source>
        <dbReference type="ARBA" id="ARBA00022723"/>
    </source>
</evidence>
<organism evidence="6 7">
    <name type="scientific">Pyxidicoccus fallax</name>
    <dbReference type="NCBI Taxonomy" id="394095"/>
    <lineage>
        <taxon>Bacteria</taxon>
        <taxon>Pseudomonadati</taxon>
        <taxon>Myxococcota</taxon>
        <taxon>Myxococcia</taxon>
        <taxon>Myxococcales</taxon>
        <taxon>Cystobacterineae</taxon>
        <taxon>Myxococcaceae</taxon>
        <taxon>Pyxidicoccus</taxon>
    </lineage>
</organism>
<evidence type="ECO:0000256" key="4">
    <source>
        <dbReference type="ARBA" id="ARBA00022833"/>
    </source>
</evidence>
<reference evidence="6 7" key="1">
    <citation type="submission" date="2020-04" db="EMBL/GenBank/DDBJ databases">
        <title>Draft genome of Pyxidicoccus fallax type strain.</title>
        <authorList>
            <person name="Whitworth D.E."/>
        </authorList>
    </citation>
    <scope>NUCLEOTIDE SEQUENCE [LARGE SCALE GENOMIC DNA]</scope>
    <source>
        <strain evidence="6 7">DSM 14698</strain>
    </source>
</reference>
<dbReference type="RefSeq" id="WP_169347380.1">
    <property type="nucleotide sequence ID" value="NZ_JABBJJ010000123.1"/>
</dbReference>
<dbReference type="GO" id="GO:0046872">
    <property type="term" value="F:metal ion binding"/>
    <property type="evidence" value="ECO:0007669"/>
    <property type="project" value="UniProtKB-KW"/>
</dbReference>
<dbReference type="GO" id="GO:0016787">
    <property type="term" value="F:hydrolase activity"/>
    <property type="evidence" value="ECO:0007669"/>
    <property type="project" value="UniProtKB-KW"/>
</dbReference>
<gene>
    <name evidence="6" type="ORF">HG543_25085</name>
</gene>
<protein>
    <submittedName>
        <fullName evidence="6">MBL fold metallo-hydrolase</fullName>
    </submittedName>
</protein>